<dbReference type="Gene3D" id="3.20.20.120">
    <property type="entry name" value="Enolase-like C-terminal domain"/>
    <property type="match status" value="1"/>
</dbReference>
<keyword evidence="3 7" id="KW-0460">Magnesium</keyword>
<keyword evidence="11" id="KW-1185">Reference proteome</keyword>
<dbReference type="OrthoDB" id="9774531at2"/>
<dbReference type="AlphaFoldDB" id="A0A543HWL9"/>
<dbReference type="Proteomes" id="UP000316747">
    <property type="component" value="Unassembled WGS sequence"/>
</dbReference>
<comment type="caution">
    <text evidence="10">The sequence shown here is derived from an EMBL/GenBank/DDBJ whole genome shotgun (WGS) entry which is preliminary data.</text>
</comment>
<dbReference type="InterPro" id="IPR034603">
    <property type="entry name" value="Dipeptide_epimerase"/>
</dbReference>
<name>A0A543HWL9_9MICO</name>
<evidence type="ECO:0000256" key="1">
    <source>
        <dbReference type="ARBA" id="ARBA00008031"/>
    </source>
</evidence>
<sequence>MTTIDRVETRAVSVRLHTPFVTALRRTETTDTVVVTITDSDGRVGRGEAPQVWQVTGESLAGATACIETMLAPVLLGHALDDRADLAAVAGAAQRAVARNFGAKAAVDAALHDLVARAEGTSVAALLSGRPDGIPERLTTDVTLSAGAASALADTARERVAAGFTTLKMKVGTDASTDVQRVASVRDAVGPGVAIRLDANQGWTREEAVTVIRALEVADLGVEFVEQPVVAEDVEGLAWVRARVGLPVMADESCYGFHDLERIIRLGAADLVNVKLAKCGSLTLGRSLLRRAEEAGLGTIVGSMMESHIGVGAAAALVAAQPTTHTPDLDAAWWSLASPVEGGITYSGNEIRMPSGAGSGIGAWATPEG</sequence>
<feature type="binding site" evidence="6">
    <location>
        <position position="328"/>
    </location>
    <ligand>
        <name>substrate</name>
    </ligand>
</feature>
<feature type="binding site" evidence="6">
    <location>
        <position position="168"/>
    </location>
    <ligand>
        <name>substrate</name>
    </ligand>
</feature>
<dbReference type="SFLD" id="SFLDG00180">
    <property type="entry name" value="muconate_cycloisomerase"/>
    <property type="match status" value="1"/>
</dbReference>
<dbReference type="EC" id="5.1.1.-" evidence="8"/>
<evidence type="ECO:0000256" key="6">
    <source>
        <dbReference type="PIRSR" id="PIRSR634603-2"/>
    </source>
</evidence>
<feature type="active site" description="Proton acceptor; specific for (R)-substrate epimerization" evidence="5">
    <location>
        <position position="170"/>
    </location>
</feature>
<dbReference type="SFLD" id="SFLDS00001">
    <property type="entry name" value="Enolase"/>
    <property type="match status" value="1"/>
</dbReference>
<dbReference type="Pfam" id="PF13378">
    <property type="entry name" value="MR_MLE_C"/>
    <property type="match status" value="1"/>
</dbReference>
<dbReference type="SUPFAM" id="SSF54826">
    <property type="entry name" value="Enolase N-terminal domain-like"/>
    <property type="match status" value="1"/>
</dbReference>
<evidence type="ECO:0000256" key="2">
    <source>
        <dbReference type="ARBA" id="ARBA00022723"/>
    </source>
</evidence>
<feature type="binding site" evidence="6">
    <location>
        <position position="330"/>
    </location>
    <ligand>
        <name>substrate</name>
    </ligand>
</feature>
<feature type="active site" description="Proton acceptor; specific for (S)-substrate epimerization" evidence="5">
    <location>
        <position position="275"/>
    </location>
</feature>
<evidence type="ECO:0000256" key="4">
    <source>
        <dbReference type="ARBA" id="ARBA00023235"/>
    </source>
</evidence>
<evidence type="ECO:0000259" key="9">
    <source>
        <dbReference type="SMART" id="SM00922"/>
    </source>
</evidence>
<dbReference type="Pfam" id="PF02746">
    <property type="entry name" value="MR_MLE_N"/>
    <property type="match status" value="1"/>
</dbReference>
<keyword evidence="2 7" id="KW-0479">Metal-binding</keyword>
<dbReference type="SUPFAM" id="SSF51604">
    <property type="entry name" value="Enolase C-terminal domain-like"/>
    <property type="match status" value="1"/>
</dbReference>
<feature type="binding site" evidence="6">
    <location>
        <position position="143"/>
    </location>
    <ligand>
        <name>substrate</name>
    </ligand>
</feature>
<feature type="binding site" evidence="6">
    <location>
        <position position="305"/>
    </location>
    <ligand>
        <name>substrate</name>
    </ligand>
</feature>
<comment type="similarity">
    <text evidence="1 8">Belongs to the mandelate racemase/muconate lactonizing enzyme family.</text>
</comment>
<dbReference type="PANTHER" id="PTHR48073:SF2">
    <property type="entry name" value="O-SUCCINYLBENZOATE SYNTHASE"/>
    <property type="match status" value="1"/>
</dbReference>
<dbReference type="SMART" id="SM00922">
    <property type="entry name" value="MR_MLE"/>
    <property type="match status" value="1"/>
</dbReference>
<dbReference type="InterPro" id="IPR013342">
    <property type="entry name" value="Mandelate_racemase_C"/>
</dbReference>
<evidence type="ECO:0000256" key="7">
    <source>
        <dbReference type="PIRSR" id="PIRSR634603-3"/>
    </source>
</evidence>
<evidence type="ECO:0000256" key="5">
    <source>
        <dbReference type="PIRSR" id="PIRSR634603-1"/>
    </source>
</evidence>
<dbReference type="GO" id="GO:0046872">
    <property type="term" value="F:metal ion binding"/>
    <property type="evidence" value="ECO:0007669"/>
    <property type="project" value="UniProtKB-KW"/>
</dbReference>
<gene>
    <name evidence="10" type="ORF">FBY41_2782</name>
</gene>
<dbReference type="CDD" id="cd03319">
    <property type="entry name" value="L-Ala-DL-Glu_epimerase"/>
    <property type="match status" value="1"/>
</dbReference>
<feature type="binding site" evidence="7">
    <location>
        <position position="198"/>
    </location>
    <ligand>
        <name>Mg(2+)</name>
        <dbReference type="ChEBI" id="CHEBI:18420"/>
    </ligand>
</feature>
<dbReference type="GO" id="GO:0016855">
    <property type="term" value="F:racemase and epimerase activity, acting on amino acids and derivatives"/>
    <property type="evidence" value="ECO:0007669"/>
    <property type="project" value="UniProtKB-UniRule"/>
</dbReference>
<dbReference type="InterPro" id="IPR029065">
    <property type="entry name" value="Enolase_C-like"/>
</dbReference>
<proteinExistence type="inferred from homology"/>
<reference evidence="10 11" key="1">
    <citation type="submission" date="2019-06" db="EMBL/GenBank/DDBJ databases">
        <title>Genome sequencing of plant associated microbes to promote plant fitness in Sorghum bicolor and Oryza sativa.</title>
        <authorList>
            <person name="Coleman-Derr D."/>
        </authorList>
    </citation>
    <scope>NUCLEOTIDE SEQUENCE [LARGE SCALE GENOMIC DNA]</scope>
    <source>
        <strain evidence="10 11">KV-663</strain>
    </source>
</reference>
<protein>
    <recommendedName>
        <fullName evidence="8">Dipeptide epimerase</fullName>
        <ecNumber evidence="8">5.1.1.-</ecNumber>
    </recommendedName>
</protein>
<feature type="binding site" evidence="7">
    <location>
        <position position="226"/>
    </location>
    <ligand>
        <name>Mg(2+)</name>
        <dbReference type="ChEBI" id="CHEBI:18420"/>
    </ligand>
</feature>
<evidence type="ECO:0000313" key="11">
    <source>
        <dbReference type="Proteomes" id="UP000316747"/>
    </source>
</evidence>
<feature type="binding site" evidence="7">
    <location>
        <position position="251"/>
    </location>
    <ligand>
        <name>Mg(2+)</name>
        <dbReference type="ChEBI" id="CHEBI:18420"/>
    </ligand>
</feature>
<comment type="cofactor">
    <cofactor evidence="7 8">
        <name>Mg(2+)</name>
        <dbReference type="ChEBI" id="CHEBI:18420"/>
    </cofactor>
    <text evidence="7 8">Binds 1 Mg(2+) ion per subunit.</text>
</comment>
<organism evidence="10 11">
    <name type="scientific">Humibacillus xanthopallidus</name>
    <dbReference type="NCBI Taxonomy" id="412689"/>
    <lineage>
        <taxon>Bacteria</taxon>
        <taxon>Bacillati</taxon>
        <taxon>Actinomycetota</taxon>
        <taxon>Actinomycetes</taxon>
        <taxon>Micrococcales</taxon>
        <taxon>Intrasporangiaceae</taxon>
        <taxon>Humibacillus</taxon>
    </lineage>
</organism>
<dbReference type="SFLD" id="SFLDF00009">
    <property type="entry name" value="o-succinylbenzoate_synthase"/>
    <property type="match status" value="1"/>
</dbReference>
<dbReference type="InterPro" id="IPR013341">
    <property type="entry name" value="Mandelate_racemase_N_dom"/>
</dbReference>
<feature type="binding site" evidence="6">
    <location>
        <position position="25"/>
    </location>
    <ligand>
        <name>substrate</name>
    </ligand>
</feature>
<dbReference type="InterPro" id="IPR029017">
    <property type="entry name" value="Enolase-like_N"/>
</dbReference>
<evidence type="ECO:0000256" key="3">
    <source>
        <dbReference type="ARBA" id="ARBA00022842"/>
    </source>
</evidence>
<dbReference type="EMBL" id="VFPM01000002">
    <property type="protein sequence ID" value="TQM62744.1"/>
    <property type="molecule type" value="Genomic_DNA"/>
</dbReference>
<feature type="domain" description="Mandelate racemase/muconate lactonizing enzyme C-terminal" evidence="9">
    <location>
        <begin position="149"/>
        <end position="247"/>
    </location>
</feature>
<dbReference type="Gene3D" id="3.30.390.10">
    <property type="entry name" value="Enolase-like, N-terminal domain"/>
    <property type="match status" value="1"/>
</dbReference>
<dbReference type="RefSeq" id="WP_141844783.1">
    <property type="nucleotide sequence ID" value="NZ_VFPM01000002.1"/>
</dbReference>
<evidence type="ECO:0000313" key="10">
    <source>
        <dbReference type="EMBL" id="TQM62744.1"/>
    </source>
</evidence>
<dbReference type="PANTHER" id="PTHR48073">
    <property type="entry name" value="O-SUCCINYLBENZOATE SYNTHASE-RELATED"/>
    <property type="match status" value="1"/>
</dbReference>
<accession>A0A543HWL9</accession>
<keyword evidence="4 8" id="KW-0413">Isomerase</keyword>
<feature type="binding site" evidence="6">
    <location>
        <position position="303"/>
    </location>
    <ligand>
        <name>substrate</name>
    </ligand>
</feature>
<evidence type="ECO:0000256" key="8">
    <source>
        <dbReference type="RuleBase" id="RU366006"/>
    </source>
</evidence>
<dbReference type="InterPro" id="IPR036849">
    <property type="entry name" value="Enolase-like_C_sf"/>
</dbReference>